<organism evidence="1 2">
    <name type="scientific">Deinococcus roseus</name>
    <dbReference type="NCBI Taxonomy" id="392414"/>
    <lineage>
        <taxon>Bacteria</taxon>
        <taxon>Thermotogati</taxon>
        <taxon>Deinococcota</taxon>
        <taxon>Deinococci</taxon>
        <taxon>Deinococcales</taxon>
        <taxon>Deinococcaceae</taxon>
        <taxon>Deinococcus</taxon>
    </lineage>
</organism>
<keyword evidence="2" id="KW-1185">Reference proteome</keyword>
<name>A0ABQ2D9Y1_9DEIO</name>
<dbReference type="Pfam" id="PF00702">
    <property type="entry name" value="Hydrolase"/>
    <property type="match status" value="1"/>
</dbReference>
<dbReference type="EMBL" id="BMOD01000020">
    <property type="protein sequence ID" value="GGJ49532.1"/>
    <property type="molecule type" value="Genomic_DNA"/>
</dbReference>
<dbReference type="CDD" id="cd01427">
    <property type="entry name" value="HAD_like"/>
    <property type="match status" value="1"/>
</dbReference>
<sequence>MILALDFDGVICDGLNECLLIAWNAWHQNSPSDLDESQLIGIPDAFKASFAANRNFVRHNGHFIVPFLQENIDFQTQEDFKTHYDSIDAALKARFESHFETLRQTFQTQHEERWLAMHTLYPRIGEVLQNRSHKLYIVSAKDTPSIQLILKSLGVYIPEEHIFGSQKDKIQALNQIALFENVQKDQIVFIDDNLPNIQVAQQNGFTKATWATWGYHIPSDVELQKELQIPKLYLEEFTRKFGARQLV</sequence>
<dbReference type="Gene3D" id="3.40.50.1000">
    <property type="entry name" value="HAD superfamily/HAD-like"/>
    <property type="match status" value="1"/>
</dbReference>
<dbReference type="Gene3D" id="1.10.150.240">
    <property type="entry name" value="Putative phosphatase, domain 2"/>
    <property type="match status" value="1"/>
</dbReference>
<dbReference type="InterPro" id="IPR050155">
    <property type="entry name" value="HAD-like_hydrolase_sf"/>
</dbReference>
<dbReference type="RefSeq" id="WP_189005689.1">
    <property type="nucleotide sequence ID" value="NZ_BMOD01000020.1"/>
</dbReference>
<evidence type="ECO:0000313" key="1">
    <source>
        <dbReference type="EMBL" id="GGJ49532.1"/>
    </source>
</evidence>
<evidence type="ECO:0008006" key="3">
    <source>
        <dbReference type="Google" id="ProtNLM"/>
    </source>
</evidence>
<dbReference type="InterPro" id="IPR023198">
    <property type="entry name" value="PGP-like_dom2"/>
</dbReference>
<evidence type="ECO:0000313" key="2">
    <source>
        <dbReference type="Proteomes" id="UP000632222"/>
    </source>
</evidence>
<dbReference type="Proteomes" id="UP000632222">
    <property type="component" value="Unassembled WGS sequence"/>
</dbReference>
<proteinExistence type="predicted"/>
<reference evidence="2" key="1">
    <citation type="journal article" date="2019" name="Int. J. Syst. Evol. Microbiol.">
        <title>The Global Catalogue of Microorganisms (GCM) 10K type strain sequencing project: providing services to taxonomists for standard genome sequencing and annotation.</title>
        <authorList>
            <consortium name="The Broad Institute Genomics Platform"/>
            <consortium name="The Broad Institute Genome Sequencing Center for Infectious Disease"/>
            <person name="Wu L."/>
            <person name="Ma J."/>
        </authorList>
    </citation>
    <scope>NUCLEOTIDE SEQUENCE [LARGE SCALE GENOMIC DNA]</scope>
    <source>
        <strain evidence="2">JCM 14370</strain>
    </source>
</reference>
<dbReference type="PANTHER" id="PTHR43434:SF21">
    <property type="entry name" value="SLL0295 PROTEIN"/>
    <property type="match status" value="1"/>
</dbReference>
<dbReference type="SUPFAM" id="SSF56784">
    <property type="entry name" value="HAD-like"/>
    <property type="match status" value="1"/>
</dbReference>
<accession>A0ABQ2D9Y1</accession>
<dbReference type="InterPro" id="IPR023214">
    <property type="entry name" value="HAD_sf"/>
</dbReference>
<gene>
    <name evidence="1" type="ORF">GCM10008938_39380</name>
</gene>
<dbReference type="InterPro" id="IPR036412">
    <property type="entry name" value="HAD-like_sf"/>
</dbReference>
<protein>
    <recommendedName>
        <fullName evidence="3">HAD family hydrolase</fullName>
    </recommendedName>
</protein>
<comment type="caution">
    <text evidence="1">The sequence shown here is derived from an EMBL/GenBank/DDBJ whole genome shotgun (WGS) entry which is preliminary data.</text>
</comment>
<dbReference type="PANTHER" id="PTHR43434">
    <property type="entry name" value="PHOSPHOGLYCOLATE PHOSPHATASE"/>
    <property type="match status" value="1"/>
</dbReference>